<dbReference type="Pfam" id="PF14370">
    <property type="entry name" value="Topo_C_assoc"/>
    <property type="match status" value="1"/>
</dbReference>
<feature type="domain" description="DNA topoisomerase I eukaryotic-type" evidence="9">
    <location>
        <begin position="173"/>
        <end position="546"/>
    </location>
</feature>
<dbReference type="PROSITE" id="PS52038">
    <property type="entry name" value="TOPO_IB_2"/>
    <property type="match status" value="1"/>
</dbReference>
<dbReference type="InterPro" id="IPR011010">
    <property type="entry name" value="DNA_brk_join_enz"/>
</dbReference>
<dbReference type="SUPFAM" id="SSF46596">
    <property type="entry name" value="Eukaryotic DNA topoisomerase I, dispensable insert domain"/>
    <property type="match status" value="1"/>
</dbReference>
<keyword evidence="5 6" id="KW-0413">Isomerase</keyword>
<evidence type="ECO:0000256" key="5">
    <source>
        <dbReference type="ARBA" id="ARBA00023235"/>
    </source>
</evidence>
<evidence type="ECO:0000256" key="2">
    <source>
        <dbReference type="ARBA" id="ARBA00006645"/>
    </source>
</evidence>
<dbReference type="InterPro" id="IPR014727">
    <property type="entry name" value="TopoI_cat_a/b-sub_euk"/>
</dbReference>
<dbReference type="Pfam" id="PF01028">
    <property type="entry name" value="Topoisom_I"/>
    <property type="match status" value="1"/>
</dbReference>
<dbReference type="SUPFAM" id="SSF56349">
    <property type="entry name" value="DNA breaking-rejoining enzymes"/>
    <property type="match status" value="1"/>
</dbReference>
<dbReference type="SMART" id="SM00435">
    <property type="entry name" value="TOPEUc"/>
    <property type="match status" value="1"/>
</dbReference>
<dbReference type="InterPro" id="IPR051062">
    <property type="entry name" value="Topoisomerase_IB"/>
</dbReference>
<evidence type="ECO:0000256" key="3">
    <source>
        <dbReference type="ARBA" id="ARBA00023029"/>
    </source>
</evidence>
<dbReference type="Pfam" id="PF02919">
    <property type="entry name" value="Topoisom_I_N"/>
    <property type="match status" value="1"/>
</dbReference>
<evidence type="ECO:0000313" key="10">
    <source>
        <dbReference type="Ensembl" id="ENSCCRP00015086500.1"/>
    </source>
</evidence>
<dbReference type="InterPro" id="IPR013034">
    <property type="entry name" value="DNA_topo_DNA_db_N_dom1"/>
</dbReference>
<dbReference type="GO" id="GO:0003677">
    <property type="term" value="F:DNA binding"/>
    <property type="evidence" value="ECO:0007669"/>
    <property type="project" value="UniProtKB-UniRule"/>
</dbReference>
<sequence length="574" mass="66691">GVHCCANSLFKVTPFRSEVLFEKYEDGVKWKFLEHKGPYFPPGYQPLPDDVKFYYNGKPVKLSLPAEEVALFFAQMVDHEYTTKEVFRNNFFKDWRKEMTLEERQLIMDLNKCDFGELHAMHIKKVEARKNLSKEEKLVNKEANQKIVDEYGYCVLDHHRERIGNFKIEPPGLFRGRGDHPKQGMLKKRIQPEDVIINCSKGSRIPEPPAGHRWKEVRHDNTVTWLASWTENVQGSCKYVMLNANSKLKGEKDWEKYEVARKLKTCVDAIRAQYQEDLKSKQMGTRQRAVALYFIDKLALRAGNEKEEGETADTVGCCSLRVEHITLHDTLDGQKCVVEFDFLGKDCIRYYNKVPVFKNLKLFMENKQEGDDLFDRLNTQTLNKHLSSLMPGLTAKVFRTYNASITLQQQLKELGNMKENVAEKLLSYNRANRAVAILCNHQRAPPKTFEQSMANLQAKIDSRKEQLDLAKKELKQAKKEAKGSSDNKLLIVVEKKKKAVQRCEEQLLKMEVQATDREENKQIALSTSKLNYLDPRISVAWCKNMEVPLDKIYNKTLRDKFAWAIDMTEHDFVF</sequence>
<dbReference type="GO" id="GO:0007059">
    <property type="term" value="P:chromosome segregation"/>
    <property type="evidence" value="ECO:0007669"/>
    <property type="project" value="TreeGrafter"/>
</dbReference>
<evidence type="ECO:0000256" key="7">
    <source>
        <dbReference type="RuleBase" id="RU365101"/>
    </source>
</evidence>
<dbReference type="Proteomes" id="UP000694700">
    <property type="component" value="Unplaced"/>
</dbReference>
<dbReference type="PANTHER" id="PTHR10290:SF24">
    <property type="entry name" value="DNA TOPOISOMERASE I"/>
    <property type="match status" value="1"/>
</dbReference>
<dbReference type="InterPro" id="IPR013500">
    <property type="entry name" value="TopoI_cat_euk"/>
</dbReference>
<dbReference type="CDD" id="cd03488">
    <property type="entry name" value="Topoisomer_IB_N_htopoI_like"/>
    <property type="match status" value="1"/>
</dbReference>
<dbReference type="EC" id="5.6.2.1" evidence="7"/>
<dbReference type="FunFam" id="3.90.15.10:FF:000001">
    <property type="entry name" value="DNA topoisomerase I"/>
    <property type="match status" value="1"/>
</dbReference>
<name>A0A8C1ZKG9_CYPCA</name>
<dbReference type="PRINTS" id="PR00416">
    <property type="entry name" value="EUTPISMRASEI"/>
</dbReference>
<dbReference type="InterPro" id="IPR008336">
    <property type="entry name" value="TopoI_DNA-bd_euk"/>
</dbReference>
<comment type="function">
    <text evidence="7">Releases the supercoiling and torsional tension of DNA introduced during the DNA replication and transcription by transiently cleaving and rejoining one strand of the DNA duplex. Introduces a single-strand break via transesterification at the specific target site 5'-[CT]CCTTp site in duplex DNA. The scissile phosphodiester is attacked by the catalytic tyrosine of the enzyme, resulting in the formation of a DNA-(3'-phosphotyrosyl)-enzyme intermediate and the expulsion of a 5'-OH DNA strand. The free DNA strand then undergoes passage around the unbroken strand thus removing DNA supercoils. Finally, in the religation step, the DNA 5'-OH attacks the covalent intermediate to expel the active-site tyrosine and restore the DNA phosphodiester backbone.</text>
</comment>
<evidence type="ECO:0000259" key="9">
    <source>
        <dbReference type="SMART" id="SM00435"/>
    </source>
</evidence>
<organism evidence="10 11">
    <name type="scientific">Cyprinus carpio</name>
    <name type="common">Common carp</name>
    <dbReference type="NCBI Taxonomy" id="7962"/>
    <lineage>
        <taxon>Eukaryota</taxon>
        <taxon>Metazoa</taxon>
        <taxon>Chordata</taxon>
        <taxon>Craniata</taxon>
        <taxon>Vertebrata</taxon>
        <taxon>Euteleostomi</taxon>
        <taxon>Actinopterygii</taxon>
        <taxon>Neopterygii</taxon>
        <taxon>Teleostei</taxon>
        <taxon>Ostariophysi</taxon>
        <taxon>Cypriniformes</taxon>
        <taxon>Cyprinidae</taxon>
        <taxon>Cyprininae</taxon>
        <taxon>Cyprinus</taxon>
    </lineage>
</organism>
<dbReference type="Gene3D" id="2.170.11.10">
    <property type="entry name" value="DNA Topoisomerase I, domain 2"/>
    <property type="match status" value="1"/>
</dbReference>
<dbReference type="GO" id="GO:0006260">
    <property type="term" value="P:DNA replication"/>
    <property type="evidence" value="ECO:0007669"/>
    <property type="project" value="TreeGrafter"/>
</dbReference>
<comment type="similarity">
    <text evidence="2 6 7">Belongs to the type IB topoisomerase family.</text>
</comment>
<dbReference type="GO" id="GO:0006265">
    <property type="term" value="P:DNA topological change"/>
    <property type="evidence" value="ECO:0007669"/>
    <property type="project" value="UniProtKB-UniRule"/>
</dbReference>
<keyword evidence="4 6" id="KW-0238">DNA-binding</keyword>
<evidence type="ECO:0000256" key="1">
    <source>
        <dbReference type="ARBA" id="ARBA00000213"/>
    </source>
</evidence>
<accession>A0A8C1ZKG9</accession>
<feature type="active site" description="O-(3'-phospho-DNA)-tyrosine intermediate" evidence="6">
    <location>
        <position position="532"/>
    </location>
</feature>
<dbReference type="InterPro" id="IPR001631">
    <property type="entry name" value="TopoI"/>
</dbReference>
<dbReference type="InterPro" id="IPR013499">
    <property type="entry name" value="TopoI_euk"/>
</dbReference>
<reference evidence="10" key="1">
    <citation type="submission" date="2025-08" db="UniProtKB">
        <authorList>
            <consortium name="Ensembl"/>
        </authorList>
    </citation>
    <scope>IDENTIFICATION</scope>
</reference>
<dbReference type="InterPro" id="IPR013030">
    <property type="entry name" value="DNA_topo_DNA_db_N_dom2"/>
</dbReference>
<evidence type="ECO:0000256" key="6">
    <source>
        <dbReference type="PROSITE-ProRule" id="PRU01382"/>
    </source>
</evidence>
<comment type="catalytic activity">
    <reaction evidence="1 6 7">
        <text>ATP-independent breakage of single-stranded DNA, followed by passage and rejoining.</text>
        <dbReference type="EC" id="5.6.2.1"/>
    </reaction>
</comment>
<dbReference type="GO" id="GO:0005730">
    <property type="term" value="C:nucleolus"/>
    <property type="evidence" value="ECO:0007669"/>
    <property type="project" value="TreeGrafter"/>
</dbReference>
<dbReference type="Gene3D" id="1.10.10.41">
    <property type="entry name" value="Yeast DNA topoisomerase - domain 1"/>
    <property type="match status" value="1"/>
</dbReference>
<evidence type="ECO:0000256" key="8">
    <source>
        <dbReference type="SAM" id="Coils"/>
    </source>
</evidence>
<dbReference type="GO" id="GO:0005694">
    <property type="term" value="C:chromosome"/>
    <property type="evidence" value="ECO:0007669"/>
    <property type="project" value="InterPro"/>
</dbReference>
<dbReference type="FunFam" id="2.170.11.10:FF:000002">
    <property type="entry name" value="DNA topoisomerase I"/>
    <property type="match status" value="1"/>
</dbReference>
<dbReference type="PROSITE" id="PS00176">
    <property type="entry name" value="TOPO_IB_1"/>
    <property type="match status" value="1"/>
</dbReference>
<dbReference type="InterPro" id="IPR048045">
    <property type="entry name" value="Topoisomer_I_DNA-bd"/>
</dbReference>
<dbReference type="Gene3D" id="3.90.15.10">
    <property type="entry name" value="Topoisomerase I, Chain A, domain 3"/>
    <property type="match status" value="1"/>
</dbReference>
<dbReference type="FunFam" id="1.10.132.10:FF:000001">
    <property type="entry name" value="DNA topoisomerase I"/>
    <property type="match status" value="1"/>
</dbReference>
<dbReference type="GO" id="GO:0003917">
    <property type="term" value="F:DNA topoisomerase type I (single strand cut, ATP-independent) activity"/>
    <property type="evidence" value="ECO:0007669"/>
    <property type="project" value="UniProtKB-UniRule"/>
</dbReference>
<dbReference type="Ensembl" id="ENSCCRT00015089300.1">
    <property type="protein sequence ID" value="ENSCCRP00015086500.1"/>
    <property type="gene ID" value="ENSCCRG00015033700.1"/>
</dbReference>
<dbReference type="FunFam" id="1.10.10.41:FF:000001">
    <property type="entry name" value="DNA topoisomerase I"/>
    <property type="match status" value="1"/>
</dbReference>
<dbReference type="InterPro" id="IPR014711">
    <property type="entry name" value="TopoI_cat_a-hlx-sub_euk"/>
</dbReference>
<proteinExistence type="inferred from homology"/>
<keyword evidence="8" id="KW-0175">Coiled coil</keyword>
<dbReference type="PANTHER" id="PTHR10290">
    <property type="entry name" value="DNA TOPOISOMERASE I"/>
    <property type="match status" value="1"/>
</dbReference>
<keyword evidence="3 6" id="KW-0799">Topoisomerase</keyword>
<dbReference type="SUPFAM" id="SSF56741">
    <property type="entry name" value="Eukaryotic DNA topoisomerase I, N-terminal DNA-binding fragment"/>
    <property type="match status" value="1"/>
</dbReference>
<dbReference type="Gene3D" id="1.10.132.10">
    <property type="match status" value="1"/>
</dbReference>
<evidence type="ECO:0000256" key="4">
    <source>
        <dbReference type="ARBA" id="ARBA00023125"/>
    </source>
</evidence>
<dbReference type="InterPro" id="IPR025834">
    <property type="entry name" value="TopoI_C_dom"/>
</dbReference>
<evidence type="ECO:0000313" key="11">
    <source>
        <dbReference type="Proteomes" id="UP000694700"/>
    </source>
</evidence>
<dbReference type="AlphaFoldDB" id="A0A8C1ZKG9"/>
<dbReference type="InterPro" id="IPR018521">
    <property type="entry name" value="TopoIB_AS"/>
</dbReference>
<dbReference type="InterPro" id="IPR036202">
    <property type="entry name" value="TopoI_DNA-bd_euk_N_sf"/>
</dbReference>
<dbReference type="CDD" id="cd00659">
    <property type="entry name" value="Topo_IB_C"/>
    <property type="match status" value="1"/>
</dbReference>
<feature type="coiled-coil region" evidence="8">
    <location>
        <begin position="453"/>
        <end position="520"/>
    </location>
</feature>
<protein>
    <recommendedName>
        <fullName evidence="7">DNA topoisomerase I</fullName>
        <ecNumber evidence="7">5.6.2.1</ecNumber>
    </recommendedName>
    <alternativeName>
        <fullName evidence="7">DNA topoisomerase 1</fullName>
    </alternativeName>
</protein>